<dbReference type="AlphaFoldDB" id="A0A699SEA6"/>
<feature type="non-terminal residue" evidence="1">
    <location>
        <position position="1"/>
    </location>
</feature>
<name>A0A699SEA6_TANCI</name>
<protein>
    <submittedName>
        <fullName evidence="1">Uncharacterized protein</fullName>
    </submittedName>
</protein>
<accession>A0A699SEA6</accession>
<proteinExistence type="predicted"/>
<evidence type="ECO:0000313" key="1">
    <source>
        <dbReference type="EMBL" id="GFC95255.1"/>
    </source>
</evidence>
<comment type="caution">
    <text evidence="1">The sequence shown here is derived from an EMBL/GenBank/DDBJ whole genome shotgun (WGS) entry which is preliminary data.</text>
</comment>
<sequence>KSESVVLYCCGGGGSGRVAVVVAVVAINIGALVVGDTVRAARLSQGLVQPGLRLGIPALVEVETQEFYQGLIHPGLDRVQQYFPPNSLGHPHLLLVLHQTIVSQYHLQCVSCLHLYMFQHP</sequence>
<dbReference type="EMBL" id="BKCJ011153391">
    <property type="protein sequence ID" value="GFC95255.1"/>
    <property type="molecule type" value="Genomic_DNA"/>
</dbReference>
<gene>
    <name evidence="1" type="ORF">Tci_867225</name>
</gene>
<reference evidence="1" key="1">
    <citation type="journal article" date="2019" name="Sci. Rep.">
        <title>Draft genome of Tanacetum cinerariifolium, the natural source of mosquito coil.</title>
        <authorList>
            <person name="Yamashiro T."/>
            <person name="Shiraishi A."/>
            <person name="Satake H."/>
            <person name="Nakayama K."/>
        </authorList>
    </citation>
    <scope>NUCLEOTIDE SEQUENCE</scope>
</reference>
<organism evidence="1">
    <name type="scientific">Tanacetum cinerariifolium</name>
    <name type="common">Dalmatian daisy</name>
    <name type="synonym">Chrysanthemum cinerariifolium</name>
    <dbReference type="NCBI Taxonomy" id="118510"/>
    <lineage>
        <taxon>Eukaryota</taxon>
        <taxon>Viridiplantae</taxon>
        <taxon>Streptophyta</taxon>
        <taxon>Embryophyta</taxon>
        <taxon>Tracheophyta</taxon>
        <taxon>Spermatophyta</taxon>
        <taxon>Magnoliopsida</taxon>
        <taxon>eudicotyledons</taxon>
        <taxon>Gunneridae</taxon>
        <taxon>Pentapetalae</taxon>
        <taxon>asterids</taxon>
        <taxon>campanulids</taxon>
        <taxon>Asterales</taxon>
        <taxon>Asteraceae</taxon>
        <taxon>Asteroideae</taxon>
        <taxon>Anthemideae</taxon>
        <taxon>Anthemidinae</taxon>
        <taxon>Tanacetum</taxon>
    </lineage>
</organism>